<sequence>MTTSCDFQANLINVNHLSQPPLSRTMKTPCTQPIHSLANRYLLAMGTIQNNVGGSFPVLLYVFDALSGQRIREIVNFGSIFSGKYQVLHPQTGFSALNSNVAEPILYVILYNLVNNTRHILSICINSGQWTLKEISNNLLANFAYSTELNAPISDCFMGGICVLNFKNYQWDLFLPIPNFGNFIDWTFSVDKQRMYFIAKQNVTVIDLSNKLSFHYHVLPLIEHSGNINGIDKTIIFNRN</sequence>
<accession>A0A814VDK6</accession>
<dbReference type="AlphaFoldDB" id="A0A814VDK6"/>
<gene>
    <name evidence="1" type="ORF">ZHD862_LOCUS21916</name>
</gene>
<name>A0A814VDK6_9BILA</name>
<reference evidence="1" key="1">
    <citation type="submission" date="2021-02" db="EMBL/GenBank/DDBJ databases">
        <authorList>
            <person name="Nowell W R."/>
        </authorList>
    </citation>
    <scope>NUCLEOTIDE SEQUENCE</scope>
</reference>
<proteinExistence type="predicted"/>
<organism evidence="1 2">
    <name type="scientific">Rotaria sordida</name>
    <dbReference type="NCBI Taxonomy" id="392033"/>
    <lineage>
        <taxon>Eukaryota</taxon>
        <taxon>Metazoa</taxon>
        <taxon>Spiralia</taxon>
        <taxon>Gnathifera</taxon>
        <taxon>Rotifera</taxon>
        <taxon>Eurotatoria</taxon>
        <taxon>Bdelloidea</taxon>
        <taxon>Philodinida</taxon>
        <taxon>Philodinidae</taxon>
        <taxon>Rotaria</taxon>
    </lineage>
</organism>
<protein>
    <submittedName>
        <fullName evidence="1">Uncharacterized protein</fullName>
    </submittedName>
</protein>
<dbReference type="Proteomes" id="UP000663864">
    <property type="component" value="Unassembled WGS sequence"/>
</dbReference>
<evidence type="ECO:0000313" key="1">
    <source>
        <dbReference type="EMBL" id="CAF1183966.1"/>
    </source>
</evidence>
<comment type="caution">
    <text evidence="1">The sequence shown here is derived from an EMBL/GenBank/DDBJ whole genome shotgun (WGS) entry which is preliminary data.</text>
</comment>
<dbReference type="EMBL" id="CAJNOT010001333">
    <property type="protein sequence ID" value="CAF1183966.1"/>
    <property type="molecule type" value="Genomic_DNA"/>
</dbReference>
<evidence type="ECO:0000313" key="2">
    <source>
        <dbReference type="Proteomes" id="UP000663864"/>
    </source>
</evidence>